<dbReference type="PROSITE" id="PS50304">
    <property type="entry name" value="TUDOR"/>
    <property type="match status" value="1"/>
</dbReference>
<gene>
    <name evidence="3" type="ORF">RIMI_LOCUS15281206</name>
</gene>
<dbReference type="InterPro" id="IPR050621">
    <property type="entry name" value="Tudor_domain_containing"/>
</dbReference>
<feature type="region of interest" description="Disordered" evidence="1">
    <location>
        <begin position="376"/>
        <end position="398"/>
    </location>
</feature>
<keyword evidence="4" id="KW-1185">Reference proteome</keyword>
<evidence type="ECO:0000313" key="3">
    <source>
        <dbReference type="EMBL" id="CAJ0955859.1"/>
    </source>
</evidence>
<accession>A0ABN9M0Q4</accession>
<reference evidence="3" key="1">
    <citation type="submission" date="2023-07" db="EMBL/GenBank/DDBJ databases">
        <authorList>
            <person name="Stuckert A."/>
        </authorList>
    </citation>
    <scope>NUCLEOTIDE SEQUENCE</scope>
</reference>
<dbReference type="SMART" id="SM00333">
    <property type="entry name" value="TUDOR"/>
    <property type="match status" value="1"/>
</dbReference>
<dbReference type="InterPro" id="IPR035437">
    <property type="entry name" value="SNase_OB-fold_sf"/>
</dbReference>
<sequence>MCQCFVARRGRCLQRPRRVRGLEAFCGDPVVVKAVETKACGKILAVEILQRSEKPLVILYDTSGDEDISINAVCLRELYDHSLVAQVQVNSSYTNVNVTNVCSDGTLFCQLPSKGLTKLNELLHKIEAEFNSKTVTSSLFVSLPFYGKICLLFHKGKWARVEITSVHSSRALDVQFLDYGSIASVKVSELREIPSRFIRDLISIPPQAKRCCLADLPLNIGMWTPDAVLWLRSTVLNCSECSIKVVKIDEAKSMLYVHLFTSRASLDSGRSLNRQITSEELWKQQKSLLPSTAATLPKDRGDAGTQLAVTRKEQSSVTKKSVEQGTTSPSIVFCRHFYLCPAAAPSSASSAVTLRSEGVVTWLVRTLCLNVGAEDAEDGAAPERSQVNIESAGGLSDG</sequence>
<evidence type="ECO:0000256" key="1">
    <source>
        <dbReference type="SAM" id="MobiDB-lite"/>
    </source>
</evidence>
<dbReference type="InterPro" id="IPR002999">
    <property type="entry name" value="Tudor"/>
</dbReference>
<name>A0ABN9M0Q4_9NEOB</name>
<dbReference type="SUPFAM" id="SSF63748">
    <property type="entry name" value="Tudor/PWWP/MBT"/>
    <property type="match status" value="1"/>
</dbReference>
<dbReference type="Gene3D" id="2.30.30.140">
    <property type="match status" value="1"/>
</dbReference>
<feature type="domain" description="Tudor" evidence="2">
    <location>
        <begin position="143"/>
        <end position="200"/>
    </location>
</feature>
<evidence type="ECO:0000259" key="2">
    <source>
        <dbReference type="PROSITE" id="PS50304"/>
    </source>
</evidence>
<dbReference type="EMBL" id="CAUEEQ010040802">
    <property type="protein sequence ID" value="CAJ0955859.1"/>
    <property type="molecule type" value="Genomic_DNA"/>
</dbReference>
<protein>
    <recommendedName>
        <fullName evidence="2">Tudor domain-containing protein</fullName>
    </recommendedName>
</protein>
<proteinExistence type="predicted"/>
<dbReference type="PANTHER" id="PTHR22948:SF14">
    <property type="entry name" value="TUDOR DOMAIN-CONTAINING PROTEIN 7"/>
    <property type="match status" value="1"/>
</dbReference>
<organism evidence="3 4">
    <name type="scientific">Ranitomeya imitator</name>
    <name type="common">mimic poison frog</name>
    <dbReference type="NCBI Taxonomy" id="111125"/>
    <lineage>
        <taxon>Eukaryota</taxon>
        <taxon>Metazoa</taxon>
        <taxon>Chordata</taxon>
        <taxon>Craniata</taxon>
        <taxon>Vertebrata</taxon>
        <taxon>Euteleostomi</taxon>
        <taxon>Amphibia</taxon>
        <taxon>Batrachia</taxon>
        <taxon>Anura</taxon>
        <taxon>Neobatrachia</taxon>
        <taxon>Hyloidea</taxon>
        <taxon>Dendrobatidae</taxon>
        <taxon>Dendrobatinae</taxon>
        <taxon>Ranitomeya</taxon>
    </lineage>
</organism>
<evidence type="ECO:0000313" key="4">
    <source>
        <dbReference type="Proteomes" id="UP001176940"/>
    </source>
</evidence>
<dbReference type="Gene3D" id="2.40.50.90">
    <property type="match status" value="1"/>
</dbReference>
<comment type="caution">
    <text evidence="3">The sequence shown here is derived from an EMBL/GenBank/DDBJ whole genome shotgun (WGS) entry which is preliminary data.</text>
</comment>
<dbReference type="Pfam" id="PF00567">
    <property type="entry name" value="TUDOR"/>
    <property type="match status" value="1"/>
</dbReference>
<dbReference type="Proteomes" id="UP001176940">
    <property type="component" value="Unassembled WGS sequence"/>
</dbReference>
<dbReference type="PANTHER" id="PTHR22948">
    <property type="entry name" value="TUDOR DOMAIN CONTAINING PROTEIN"/>
    <property type="match status" value="1"/>
</dbReference>